<accession>A0ABT2VVY4</accession>
<dbReference type="Proteomes" id="UP001208114">
    <property type="component" value="Unassembled WGS sequence"/>
</dbReference>
<name>A0ABT2VVY4_9FLAO</name>
<evidence type="ECO:0000313" key="3">
    <source>
        <dbReference type="Proteomes" id="UP001208114"/>
    </source>
</evidence>
<evidence type="ECO:0000259" key="1">
    <source>
        <dbReference type="Pfam" id="PF12728"/>
    </source>
</evidence>
<keyword evidence="3" id="KW-1185">Reference proteome</keyword>
<organism evidence="2 3">
    <name type="scientific">Chryseobacterium gilvum</name>
    <dbReference type="NCBI Taxonomy" id="2976534"/>
    <lineage>
        <taxon>Bacteria</taxon>
        <taxon>Pseudomonadati</taxon>
        <taxon>Bacteroidota</taxon>
        <taxon>Flavobacteriia</taxon>
        <taxon>Flavobacteriales</taxon>
        <taxon>Weeksellaceae</taxon>
        <taxon>Chryseobacterium group</taxon>
        <taxon>Chryseobacterium</taxon>
    </lineage>
</organism>
<dbReference type="InterPro" id="IPR041657">
    <property type="entry name" value="HTH_17"/>
</dbReference>
<protein>
    <submittedName>
        <fullName evidence="2">Helix-turn-helix domain-containing protein</fullName>
    </submittedName>
</protein>
<evidence type="ECO:0000313" key="2">
    <source>
        <dbReference type="EMBL" id="MCU7613920.1"/>
    </source>
</evidence>
<dbReference type="Pfam" id="PF12728">
    <property type="entry name" value="HTH_17"/>
    <property type="match status" value="1"/>
</dbReference>
<proteinExistence type="predicted"/>
<feature type="domain" description="Helix-turn-helix" evidence="1">
    <location>
        <begin position="39"/>
        <end position="79"/>
    </location>
</feature>
<dbReference type="RefSeq" id="WP_262989759.1">
    <property type="nucleotide sequence ID" value="NZ_JAOTEN010000001.1"/>
</dbReference>
<gene>
    <name evidence="2" type="ORF">N0B16_05675</name>
</gene>
<sequence length="87" mass="10067">MKTKLNRDIPKDPLIEAVLMLLSEILETLKQTHGHDALYYDSADVKRLLNISDSTLSRIRKSQSIPCVRIGKKLFYPKSFFNQAFKK</sequence>
<dbReference type="EMBL" id="JAOTEN010000001">
    <property type="protein sequence ID" value="MCU7613920.1"/>
    <property type="molecule type" value="Genomic_DNA"/>
</dbReference>
<reference evidence="3" key="1">
    <citation type="submission" date="2023-07" db="EMBL/GenBank/DDBJ databases">
        <title>Chryseobacterium sp. GMJ5 Genome sequencing and assembly.</title>
        <authorList>
            <person name="Jung Y."/>
        </authorList>
    </citation>
    <scope>NUCLEOTIDE SEQUENCE [LARGE SCALE GENOMIC DNA]</scope>
    <source>
        <strain evidence="3">GMJ5</strain>
    </source>
</reference>
<comment type="caution">
    <text evidence="2">The sequence shown here is derived from an EMBL/GenBank/DDBJ whole genome shotgun (WGS) entry which is preliminary data.</text>
</comment>